<dbReference type="SUPFAM" id="SSF55729">
    <property type="entry name" value="Acyl-CoA N-acyltransferases (Nat)"/>
    <property type="match status" value="1"/>
</dbReference>
<accession>A0A2W4XU02</accession>
<dbReference type="InterPro" id="IPR016181">
    <property type="entry name" value="Acyl_CoA_acyltransferase"/>
</dbReference>
<evidence type="ECO:0000313" key="3">
    <source>
        <dbReference type="Proteomes" id="UP000249794"/>
    </source>
</evidence>
<dbReference type="Gene3D" id="3.40.630.90">
    <property type="match status" value="1"/>
</dbReference>
<dbReference type="Pfam" id="PF18014">
    <property type="entry name" value="Acetyltransf_18"/>
    <property type="match status" value="1"/>
</dbReference>
<reference evidence="3" key="1">
    <citation type="submission" date="2018-04" db="EMBL/GenBank/DDBJ databases">
        <authorList>
            <person name="Cornet L."/>
        </authorList>
    </citation>
    <scope>NUCLEOTIDE SEQUENCE [LARGE SCALE GENOMIC DNA]</scope>
</reference>
<dbReference type="AlphaFoldDB" id="A0A2W4XU02"/>
<keyword evidence="2" id="KW-0808">Transferase</keyword>
<dbReference type="InterPro" id="IPR000182">
    <property type="entry name" value="GNAT_dom"/>
</dbReference>
<dbReference type="Gene3D" id="3.40.630.30">
    <property type="match status" value="1"/>
</dbReference>
<dbReference type="InterPro" id="IPR041496">
    <property type="entry name" value="YitH/HolE_GNAT"/>
</dbReference>
<dbReference type="PROSITE" id="PS51186">
    <property type="entry name" value="GNAT"/>
    <property type="match status" value="1"/>
</dbReference>
<organism evidence="2 3">
    <name type="scientific">Phormidesmis priestleyi</name>
    <dbReference type="NCBI Taxonomy" id="268141"/>
    <lineage>
        <taxon>Bacteria</taxon>
        <taxon>Bacillati</taxon>
        <taxon>Cyanobacteriota</taxon>
        <taxon>Cyanophyceae</taxon>
        <taxon>Leptolyngbyales</taxon>
        <taxon>Leptolyngbyaceae</taxon>
        <taxon>Phormidesmis</taxon>
    </lineage>
</organism>
<evidence type="ECO:0000313" key="2">
    <source>
        <dbReference type="EMBL" id="PZO60836.1"/>
    </source>
</evidence>
<sequence length="302" mass="33279">MLKPRYTIRLMTRQDLDLAIDWAAAEGWNPGLQDADCFYAADADGFLMGWLAGQPIAAISVVKYGDRFGFLGFYIVRPEFRGQGYGWQLWQAGLATLSGRNIGLDGVVAQQENYVRSGFTLAHRNIRYSGRRLDSLSLDLLSLGSDAATDHSVVSLASDPSSMPPSILIEQVIAYDQAFFPALRAAFMRCWLTRSQRYAVGILHDSQIAGYGVIRPCREGYKVGPLLADTPQFAAAIFRVLQAHLPIGSEFYLDVPAVNAEAIALAESYAMTPVFETARMYTQSAPKLPLERTFGITTFELG</sequence>
<dbReference type="PANTHER" id="PTHR47237:SF1">
    <property type="entry name" value="SLL0310 PROTEIN"/>
    <property type="match status" value="1"/>
</dbReference>
<gene>
    <name evidence="2" type="ORF">DCF15_01150</name>
</gene>
<dbReference type="Proteomes" id="UP000249794">
    <property type="component" value="Unassembled WGS sequence"/>
</dbReference>
<dbReference type="PANTHER" id="PTHR47237">
    <property type="entry name" value="SLL0310 PROTEIN"/>
    <property type="match status" value="1"/>
</dbReference>
<dbReference type="InterPro" id="IPR052729">
    <property type="entry name" value="Acyl/Acetyltrans_Enzymes"/>
</dbReference>
<protein>
    <submittedName>
        <fullName evidence="2">GNAT family N-acetyltransferase</fullName>
    </submittedName>
</protein>
<dbReference type="GO" id="GO:0016747">
    <property type="term" value="F:acyltransferase activity, transferring groups other than amino-acyl groups"/>
    <property type="evidence" value="ECO:0007669"/>
    <property type="project" value="InterPro"/>
</dbReference>
<comment type="caution">
    <text evidence="2">The sequence shown here is derived from an EMBL/GenBank/DDBJ whole genome shotgun (WGS) entry which is preliminary data.</text>
</comment>
<dbReference type="CDD" id="cd04301">
    <property type="entry name" value="NAT_SF"/>
    <property type="match status" value="1"/>
</dbReference>
<reference evidence="2 3" key="2">
    <citation type="submission" date="2018-06" db="EMBL/GenBank/DDBJ databases">
        <title>Metagenomic assembly of (sub)arctic Cyanobacteria and their associated microbiome from non-axenic cultures.</title>
        <authorList>
            <person name="Baurain D."/>
        </authorList>
    </citation>
    <scope>NUCLEOTIDE SEQUENCE [LARGE SCALE GENOMIC DNA]</scope>
    <source>
        <strain evidence="2">ULC027bin1</strain>
    </source>
</reference>
<feature type="domain" description="N-acetyltransferase" evidence="1">
    <location>
        <begin position="6"/>
        <end position="139"/>
    </location>
</feature>
<proteinExistence type="predicted"/>
<evidence type="ECO:0000259" key="1">
    <source>
        <dbReference type="PROSITE" id="PS51186"/>
    </source>
</evidence>
<name>A0A2W4XU02_9CYAN</name>
<dbReference type="EMBL" id="QBMP01000005">
    <property type="protein sequence ID" value="PZO60836.1"/>
    <property type="molecule type" value="Genomic_DNA"/>
</dbReference>
<dbReference type="Pfam" id="PF00583">
    <property type="entry name" value="Acetyltransf_1"/>
    <property type="match status" value="1"/>
</dbReference>